<dbReference type="GO" id="GO:0000036">
    <property type="term" value="F:acyl carrier activity"/>
    <property type="evidence" value="ECO:0007669"/>
    <property type="project" value="UniProtKB-UniRule"/>
</dbReference>
<sequence>MALHQISHHFSGTRERASLPQTVHCGVVGSGDLEVLLEPKALAGGIEVTISTPVPGFDHIWEIVLKRFLENGPLGNMQVSINDNNATPAVVALRIQQALQQAMPGETHHE</sequence>
<feature type="modified residue" description="O-(phosphoribosyl dephospho-coenzyme A)serine" evidence="4 5">
    <location>
        <position position="30"/>
    </location>
</feature>
<dbReference type="InterPro" id="IPR023439">
    <property type="entry name" value="Mal_deCO2ase/Cit_lyase_ACP"/>
</dbReference>
<dbReference type="Pfam" id="PF06857">
    <property type="entry name" value="ACP"/>
    <property type="match status" value="1"/>
</dbReference>
<proteinExistence type="inferred from homology"/>
<dbReference type="HAMAP" id="MF_00710">
    <property type="entry name" value="Malonate_deCO2ase_dsu"/>
    <property type="match status" value="1"/>
</dbReference>
<name>A0A2A5MPL2_9ENTR</name>
<comment type="caution">
    <text evidence="6">The sequence shown here is derived from an EMBL/GenBank/DDBJ whole genome shotgun (WGS) entry which is preliminary data.</text>
</comment>
<dbReference type="NCBIfam" id="TIGR03130">
    <property type="entry name" value="malonate_delta"/>
    <property type="match status" value="1"/>
</dbReference>
<evidence type="ECO:0000313" key="6">
    <source>
        <dbReference type="EMBL" id="PCM62839.1"/>
    </source>
</evidence>
<reference evidence="6 7" key="1">
    <citation type="submission" date="2017-09" db="EMBL/GenBank/DDBJ databases">
        <title>Mdr eskape-Ghana.</title>
        <authorList>
            <person name="Agyepong N."/>
            <person name="Janice J."/>
            <person name="Samuelsen O."/>
            <person name="Owusu-Ofori A."/>
            <person name="Sundsfjord A."/>
            <person name="Essack S."/>
            <person name="Pedersen T."/>
        </authorList>
    </citation>
    <scope>NUCLEOTIDE SEQUENCE [LARGE SCALE GENOMIC DNA]</scope>
    <source>
        <strain evidence="6 7">46</strain>
    </source>
</reference>
<keyword evidence="3 4" id="KW-0597">Phosphoprotein</keyword>
<dbReference type="InterPro" id="IPR009662">
    <property type="entry name" value="Malonate_deCO2ase_dsu"/>
</dbReference>
<comment type="similarity">
    <text evidence="4">Belongs to the MdcC family.</text>
</comment>
<evidence type="ECO:0000313" key="7">
    <source>
        <dbReference type="Proteomes" id="UP000217648"/>
    </source>
</evidence>
<dbReference type="AlphaFoldDB" id="A0A2A5MPL2"/>
<protein>
    <recommendedName>
        <fullName evidence="4">Malonate decarboxylase acyl carrier protein</fullName>
    </recommendedName>
    <alternativeName>
        <fullName evidence="4">Malonate decarboxylase subunit delta</fullName>
    </alternativeName>
</protein>
<gene>
    <name evidence="4 6" type="primary">mdcC</name>
    <name evidence="6" type="ORF">CP911_06535</name>
</gene>
<evidence type="ECO:0000256" key="1">
    <source>
        <dbReference type="ARBA" id="ARBA00004496"/>
    </source>
</evidence>
<comment type="function">
    <text evidence="4">Subunit of malonate decarboxylase, it is an acyl carrier protein to which acetyl and malonyl thioester residues are bound via a 2'-(5''-phosphoribosyl)-3'-dephospho-CoA prosthetic group and turn over during the catalytic mechanism.</text>
</comment>
<evidence type="ECO:0000256" key="5">
    <source>
        <dbReference type="PIRSR" id="PIRSR609662-50"/>
    </source>
</evidence>
<dbReference type="RefSeq" id="WP_053068198.1">
    <property type="nucleotide sequence ID" value="NZ_BILL01000008.1"/>
</dbReference>
<dbReference type="EMBL" id="NXHG01000002">
    <property type="protein sequence ID" value="PCM62839.1"/>
    <property type="molecule type" value="Genomic_DNA"/>
</dbReference>
<organism evidence="6 7">
    <name type="scientific">Klebsiella quasipneumoniae</name>
    <dbReference type="NCBI Taxonomy" id="1463165"/>
    <lineage>
        <taxon>Bacteria</taxon>
        <taxon>Pseudomonadati</taxon>
        <taxon>Pseudomonadota</taxon>
        <taxon>Gammaproteobacteria</taxon>
        <taxon>Enterobacterales</taxon>
        <taxon>Enterobacteriaceae</taxon>
        <taxon>Klebsiella/Raoultella group</taxon>
        <taxon>Klebsiella</taxon>
        <taxon>Klebsiella pneumoniae complex</taxon>
    </lineage>
</organism>
<comment type="subcellular location">
    <subcellularLocation>
        <location evidence="1 4">Cytoplasm</location>
    </subcellularLocation>
</comment>
<dbReference type="Proteomes" id="UP000217648">
    <property type="component" value="Unassembled WGS sequence"/>
</dbReference>
<keyword evidence="2 4" id="KW-0963">Cytoplasm</keyword>
<comment type="PTM">
    <text evidence="4 5">Covalently binds the prosthetic group of malonate decarboxylase.</text>
</comment>
<evidence type="ECO:0000256" key="4">
    <source>
        <dbReference type="HAMAP-Rule" id="MF_00710"/>
    </source>
</evidence>
<evidence type="ECO:0000256" key="3">
    <source>
        <dbReference type="ARBA" id="ARBA00022553"/>
    </source>
</evidence>
<evidence type="ECO:0000256" key="2">
    <source>
        <dbReference type="ARBA" id="ARBA00022490"/>
    </source>
</evidence>
<accession>A0A2A5MPL2</accession>
<dbReference type="GO" id="GO:0005737">
    <property type="term" value="C:cytoplasm"/>
    <property type="evidence" value="ECO:0007669"/>
    <property type="project" value="UniProtKB-SubCell"/>
</dbReference>